<reference evidence="2" key="1">
    <citation type="submission" date="2023-01" db="EMBL/GenBank/DDBJ databases">
        <title>Genome assembly of the deep-sea coral Lophelia pertusa.</title>
        <authorList>
            <person name="Herrera S."/>
            <person name="Cordes E."/>
        </authorList>
    </citation>
    <scope>NUCLEOTIDE SEQUENCE</scope>
    <source>
        <strain evidence="2">USNM1676648</strain>
        <tissue evidence="2">Polyp</tissue>
    </source>
</reference>
<organism evidence="2 3">
    <name type="scientific">Desmophyllum pertusum</name>
    <dbReference type="NCBI Taxonomy" id="174260"/>
    <lineage>
        <taxon>Eukaryota</taxon>
        <taxon>Metazoa</taxon>
        <taxon>Cnidaria</taxon>
        <taxon>Anthozoa</taxon>
        <taxon>Hexacorallia</taxon>
        <taxon>Scleractinia</taxon>
        <taxon>Caryophylliina</taxon>
        <taxon>Caryophylliidae</taxon>
        <taxon>Desmophyllum</taxon>
    </lineage>
</organism>
<evidence type="ECO:0000313" key="2">
    <source>
        <dbReference type="EMBL" id="KAJ7394570.1"/>
    </source>
</evidence>
<gene>
    <name evidence="2" type="ORF">OS493_000387</name>
</gene>
<evidence type="ECO:0000313" key="3">
    <source>
        <dbReference type="Proteomes" id="UP001163046"/>
    </source>
</evidence>
<keyword evidence="3" id="KW-1185">Reference proteome</keyword>
<feature type="compositionally biased region" description="Basic and acidic residues" evidence="1">
    <location>
        <begin position="226"/>
        <end position="268"/>
    </location>
</feature>
<evidence type="ECO:0000256" key="1">
    <source>
        <dbReference type="SAM" id="MobiDB-lite"/>
    </source>
</evidence>
<accession>A0A9X0A799</accession>
<proteinExistence type="predicted"/>
<dbReference type="Proteomes" id="UP001163046">
    <property type="component" value="Unassembled WGS sequence"/>
</dbReference>
<feature type="region of interest" description="Disordered" evidence="1">
    <location>
        <begin position="225"/>
        <end position="270"/>
    </location>
</feature>
<dbReference type="EMBL" id="MU825396">
    <property type="protein sequence ID" value="KAJ7394570.1"/>
    <property type="molecule type" value="Genomic_DNA"/>
</dbReference>
<name>A0A9X0A799_9CNID</name>
<comment type="caution">
    <text evidence="2">The sequence shown here is derived from an EMBL/GenBank/DDBJ whole genome shotgun (WGS) entry which is preliminary data.</text>
</comment>
<feature type="compositionally biased region" description="Polar residues" evidence="1">
    <location>
        <begin position="45"/>
        <end position="56"/>
    </location>
</feature>
<feature type="region of interest" description="Disordered" evidence="1">
    <location>
        <begin position="1"/>
        <end position="71"/>
    </location>
</feature>
<feature type="compositionally biased region" description="Basic and acidic residues" evidence="1">
    <location>
        <begin position="1"/>
        <end position="22"/>
    </location>
</feature>
<sequence length="465" mass="53487">MAEGGYDEHDPLLDHTDDHNDGSDDGDTTGTFQPAAPSSRRPSSEQIPMRTTTTNRPSERGGTAETSFIKGQGNLTRQFRLDDAQKKIKYHFPNYNKNIDLSFDASDKIVAKSQTGKDIPVFKVDNESLLANFVNKFVKTKALGLSREAYLDQLKKGERDRKKFIANQQKILDDTYEDSGKKALAEKGIKKAQLGIERIEKRISEVGRQTLQSPTGVPEAITLEDFTQHEEQRDERQQEIQRERQEQEEIVRDENRPQAEREQARENLEGLDQQVNEIVNEREREIEQLPLRERLREKDTAHVMTILQGHYTLESIARELQNVFAKYDVELPTEINTPVGQLIISNPQARKIILDRDLARLLGITRRLQLRTFVKQLTIPTSYFIYCDLVDKDRNFFNGKPTSLLAKFDIRGKAFEKVHYQTPPHVLRDASSDEFVNSLTLSVKDLNSELFDFNGRPLEFEIEIN</sequence>
<feature type="compositionally biased region" description="Low complexity" evidence="1">
    <location>
        <begin position="28"/>
        <end position="41"/>
    </location>
</feature>
<dbReference type="AlphaFoldDB" id="A0A9X0A799"/>
<protein>
    <submittedName>
        <fullName evidence="2">Uncharacterized protein</fullName>
    </submittedName>
</protein>